<evidence type="ECO:0000313" key="3">
    <source>
        <dbReference type="EMBL" id="KAH9368803.1"/>
    </source>
</evidence>
<dbReference type="InterPro" id="IPR014772">
    <property type="entry name" value="Munc13_dom-2"/>
</dbReference>
<dbReference type="InterPro" id="IPR052095">
    <property type="entry name" value="UNC-13_domain"/>
</dbReference>
<evidence type="ECO:0000313" key="4">
    <source>
        <dbReference type="Proteomes" id="UP000821853"/>
    </source>
</evidence>
<dbReference type="PANTHER" id="PTHR45999">
    <property type="entry name" value="UNC-13-4A, ISOFORM B"/>
    <property type="match status" value="1"/>
</dbReference>
<sequence>MQERTRGEDSISNILSRVLRCIENYHKEADRIFKSAWNEPYTQIVYKELDTFVCGSFEAKVAKFCSSLLCREDRNASSAEIEDSLKLFYLLKDFHRSITSALPPTREELRIDRLQDWFGFEVVLLWLKEAKGPVSGWISDLVTHDNMTPVARDVKYGSAIRDTIDILHSRYLRLWQKLELRNFHCAMAFTTAVAEDSSHFVRALSRRVESAGYFDVVGEFEVSTQLCVAISSLGRIASFLQETITEVEHTCSSDDDVAHRTSEITFPLEKALDASLISMSRICSEAVDKLKPELRKKLSCVSDASSLHLQDRALYELVRYVDACIGLLHEHLDDIAFRKMLRLLWKSTITSIKEEASLVQENYLYRFTTAPLSFKGLHKALFQLKDVFHAGGAGLSTAEIDIPVYTELDRQLDRTVRALEEHDISSPKDAVAVTV</sequence>
<dbReference type="GO" id="GO:0006887">
    <property type="term" value="P:exocytosis"/>
    <property type="evidence" value="ECO:0007669"/>
    <property type="project" value="UniProtKB-KW"/>
</dbReference>
<accession>A0A9J6G1A0</accession>
<feature type="domain" description="MHD2" evidence="2">
    <location>
        <begin position="311"/>
        <end position="426"/>
    </location>
</feature>
<gene>
    <name evidence="3" type="ORF">HPB48_012448</name>
</gene>
<dbReference type="VEuPathDB" id="VectorBase:HLOH_043619"/>
<dbReference type="AlphaFoldDB" id="A0A9J6G1A0"/>
<dbReference type="PROSITE" id="PS51259">
    <property type="entry name" value="MHD2"/>
    <property type="match status" value="1"/>
</dbReference>
<dbReference type="GO" id="GO:0099503">
    <property type="term" value="C:secretory vesicle"/>
    <property type="evidence" value="ECO:0007669"/>
    <property type="project" value="TreeGrafter"/>
</dbReference>
<keyword evidence="4" id="KW-1185">Reference proteome</keyword>
<evidence type="ECO:0000256" key="1">
    <source>
        <dbReference type="ARBA" id="ARBA00022483"/>
    </source>
</evidence>
<dbReference type="OrthoDB" id="6481786at2759"/>
<dbReference type="Proteomes" id="UP000821853">
    <property type="component" value="Chromosome 2"/>
</dbReference>
<proteinExistence type="predicted"/>
<dbReference type="Gene3D" id="1.10.357.50">
    <property type="match status" value="1"/>
</dbReference>
<name>A0A9J6G1A0_HAELO</name>
<protein>
    <recommendedName>
        <fullName evidence="2">MHD2 domain-containing protein</fullName>
    </recommendedName>
</protein>
<reference evidence="3 4" key="1">
    <citation type="journal article" date="2020" name="Cell">
        <title>Large-Scale Comparative Analyses of Tick Genomes Elucidate Their Genetic Diversity and Vector Capacities.</title>
        <authorList>
            <consortium name="Tick Genome and Microbiome Consortium (TIGMIC)"/>
            <person name="Jia N."/>
            <person name="Wang J."/>
            <person name="Shi W."/>
            <person name="Du L."/>
            <person name="Sun Y."/>
            <person name="Zhan W."/>
            <person name="Jiang J.F."/>
            <person name="Wang Q."/>
            <person name="Zhang B."/>
            <person name="Ji P."/>
            <person name="Bell-Sakyi L."/>
            <person name="Cui X.M."/>
            <person name="Yuan T.T."/>
            <person name="Jiang B.G."/>
            <person name="Yang W.F."/>
            <person name="Lam T.T."/>
            <person name="Chang Q.C."/>
            <person name="Ding S.J."/>
            <person name="Wang X.J."/>
            <person name="Zhu J.G."/>
            <person name="Ruan X.D."/>
            <person name="Zhao L."/>
            <person name="Wei J.T."/>
            <person name="Ye R.Z."/>
            <person name="Que T.C."/>
            <person name="Du C.H."/>
            <person name="Zhou Y.H."/>
            <person name="Cheng J.X."/>
            <person name="Dai P.F."/>
            <person name="Guo W.B."/>
            <person name="Han X.H."/>
            <person name="Huang E.J."/>
            <person name="Li L.F."/>
            <person name="Wei W."/>
            <person name="Gao Y.C."/>
            <person name="Liu J.Z."/>
            <person name="Shao H.Z."/>
            <person name="Wang X."/>
            <person name="Wang C.C."/>
            <person name="Yang T.C."/>
            <person name="Huo Q.B."/>
            <person name="Li W."/>
            <person name="Chen H.Y."/>
            <person name="Chen S.E."/>
            <person name="Zhou L.G."/>
            <person name="Ni X.B."/>
            <person name="Tian J.H."/>
            <person name="Sheng Y."/>
            <person name="Liu T."/>
            <person name="Pan Y.S."/>
            <person name="Xia L.Y."/>
            <person name="Li J."/>
            <person name="Zhao F."/>
            <person name="Cao W.C."/>
        </authorList>
    </citation>
    <scope>NUCLEOTIDE SEQUENCE [LARGE SCALE GENOMIC DNA]</scope>
    <source>
        <strain evidence="3">HaeL-2018</strain>
    </source>
</reference>
<organism evidence="3 4">
    <name type="scientific">Haemaphysalis longicornis</name>
    <name type="common">Bush tick</name>
    <dbReference type="NCBI Taxonomy" id="44386"/>
    <lineage>
        <taxon>Eukaryota</taxon>
        <taxon>Metazoa</taxon>
        <taxon>Ecdysozoa</taxon>
        <taxon>Arthropoda</taxon>
        <taxon>Chelicerata</taxon>
        <taxon>Arachnida</taxon>
        <taxon>Acari</taxon>
        <taxon>Parasitiformes</taxon>
        <taxon>Ixodida</taxon>
        <taxon>Ixodoidea</taxon>
        <taxon>Ixodidae</taxon>
        <taxon>Haemaphysalinae</taxon>
        <taxon>Haemaphysalis</taxon>
    </lineage>
</organism>
<dbReference type="EMBL" id="JABSTR010000004">
    <property type="protein sequence ID" value="KAH9368803.1"/>
    <property type="molecule type" value="Genomic_DNA"/>
</dbReference>
<comment type="caution">
    <text evidence="3">The sequence shown here is derived from an EMBL/GenBank/DDBJ whole genome shotgun (WGS) entry which is preliminary data.</text>
</comment>
<dbReference type="Gene3D" id="1.20.58.1100">
    <property type="match status" value="1"/>
</dbReference>
<evidence type="ECO:0000259" key="2">
    <source>
        <dbReference type="PROSITE" id="PS51259"/>
    </source>
</evidence>
<keyword evidence="1" id="KW-0268">Exocytosis</keyword>
<dbReference type="PANTHER" id="PTHR45999:SF4">
    <property type="entry name" value="UNC-13-4A, ISOFORM B"/>
    <property type="match status" value="1"/>
</dbReference>